<organism evidence="2 3">
    <name type="scientific">Litorivivens lipolytica</name>
    <dbReference type="NCBI Taxonomy" id="1524264"/>
    <lineage>
        <taxon>Bacteria</taxon>
        <taxon>Pseudomonadati</taxon>
        <taxon>Pseudomonadota</taxon>
        <taxon>Gammaproteobacteria</taxon>
        <taxon>Litorivivens</taxon>
    </lineage>
</organism>
<evidence type="ECO:0008006" key="4">
    <source>
        <dbReference type="Google" id="ProtNLM"/>
    </source>
</evidence>
<comment type="caution">
    <text evidence="2">The sequence shown here is derived from an EMBL/GenBank/DDBJ whole genome shotgun (WGS) entry which is preliminary data.</text>
</comment>
<feature type="transmembrane region" description="Helical" evidence="1">
    <location>
        <begin position="12"/>
        <end position="36"/>
    </location>
</feature>
<protein>
    <recommendedName>
        <fullName evidence="4">Pilus assembly protein</fullName>
    </recommendedName>
</protein>
<evidence type="ECO:0000313" key="2">
    <source>
        <dbReference type="EMBL" id="MBB3048452.1"/>
    </source>
</evidence>
<dbReference type="Proteomes" id="UP000537130">
    <property type="component" value="Unassembled WGS sequence"/>
</dbReference>
<evidence type="ECO:0000256" key="1">
    <source>
        <dbReference type="SAM" id="Phobius"/>
    </source>
</evidence>
<keyword evidence="3" id="KW-1185">Reference proteome</keyword>
<dbReference type="EMBL" id="JACHWY010000003">
    <property type="protein sequence ID" value="MBB3048452.1"/>
    <property type="molecule type" value="Genomic_DNA"/>
</dbReference>
<keyword evidence="1" id="KW-1133">Transmembrane helix</keyword>
<proteinExistence type="predicted"/>
<dbReference type="AlphaFoldDB" id="A0A7W4Z6Q1"/>
<name>A0A7W4Z6Q1_9GAMM</name>
<keyword evidence="1" id="KW-0472">Membrane</keyword>
<keyword evidence="1" id="KW-0812">Transmembrane</keyword>
<sequence>MNTAILKHKCLATGIHLSLSLAVFAVALYLILAVWYPGLLFHIDGGWQGVRIMIAVDLVLGPLLTFIVFNPSKPKREIKLDLSLIALVQIAALCWGFWAVNHVKPLALAYGNGAFQSVVAEELEIQEQSPADIENFGPSPVLIFGREPANGEESAGVAAYEMLEGIPPSKLVFLWEPLTDNMDAVEALSADALKQEFPDKADAIEQLPGKLVRFQGRYGYGVMALSESGEWLDSLVLTTY</sequence>
<evidence type="ECO:0000313" key="3">
    <source>
        <dbReference type="Proteomes" id="UP000537130"/>
    </source>
</evidence>
<feature type="transmembrane region" description="Helical" evidence="1">
    <location>
        <begin position="48"/>
        <end position="70"/>
    </location>
</feature>
<feature type="transmembrane region" description="Helical" evidence="1">
    <location>
        <begin position="82"/>
        <end position="100"/>
    </location>
</feature>
<dbReference type="RefSeq" id="WP_183411235.1">
    <property type="nucleotide sequence ID" value="NZ_JACHWY010000003.1"/>
</dbReference>
<accession>A0A7W4Z6Q1</accession>
<gene>
    <name evidence="2" type="ORF">FHR99_002726</name>
</gene>
<reference evidence="2 3" key="1">
    <citation type="submission" date="2020-08" db="EMBL/GenBank/DDBJ databases">
        <title>Genomic Encyclopedia of Type Strains, Phase III (KMG-III): the genomes of soil and plant-associated and newly described type strains.</title>
        <authorList>
            <person name="Whitman W."/>
        </authorList>
    </citation>
    <scope>NUCLEOTIDE SEQUENCE [LARGE SCALE GENOMIC DNA]</scope>
    <source>
        <strain evidence="2 3">CECT 8654</strain>
    </source>
</reference>